<dbReference type="OrthoDB" id="5493674at2"/>
<dbReference type="HOGENOM" id="CLU_045933_0_0_4"/>
<dbReference type="Proteomes" id="UP000007564">
    <property type="component" value="Chromosome"/>
</dbReference>
<dbReference type="KEGG" id="bbh:BN112_1424"/>
<organism evidence="1 2">
    <name type="scientific">Bordetella bronchiseptica 253</name>
    <dbReference type="NCBI Taxonomy" id="568707"/>
    <lineage>
        <taxon>Bacteria</taxon>
        <taxon>Pseudomonadati</taxon>
        <taxon>Pseudomonadota</taxon>
        <taxon>Betaproteobacteria</taxon>
        <taxon>Burkholderiales</taxon>
        <taxon>Alcaligenaceae</taxon>
        <taxon>Bordetella</taxon>
    </lineage>
</organism>
<evidence type="ECO:0000313" key="2">
    <source>
        <dbReference type="Proteomes" id="UP000007564"/>
    </source>
</evidence>
<dbReference type="RefSeq" id="WP_010926376.1">
    <property type="nucleotide sequence ID" value="NC_019382.1"/>
</dbReference>
<dbReference type="AlphaFoldDB" id="A0A0C6P4Z0"/>
<dbReference type="EMBL" id="HE965806">
    <property type="protein sequence ID" value="CCJ53341.1"/>
    <property type="molecule type" value="Genomic_DNA"/>
</dbReference>
<protein>
    <submittedName>
        <fullName evidence="1">Putative exported protein</fullName>
    </submittedName>
</protein>
<accession>A0A0C6P4Z0</accession>
<evidence type="ECO:0000313" key="1">
    <source>
        <dbReference type="EMBL" id="CCJ53341.1"/>
    </source>
</evidence>
<name>A0A0C6P4Z0_BORBO</name>
<reference evidence="1 2" key="1">
    <citation type="journal article" date="2012" name="BMC Genomics">
        <title>Comparative genomics of the classical Bordetella subspecies: the evolution and exchange of virulence-associated diversity amongst closely related pathogens.</title>
        <authorList>
            <person name="Park J."/>
            <person name="Zhang Y."/>
            <person name="Buboltz A.M."/>
            <person name="Zhang X."/>
            <person name="Schuster S.C."/>
            <person name="Ahuja U."/>
            <person name="Liu M."/>
            <person name="Miller J.F."/>
            <person name="Sebaihia M."/>
            <person name="Bentley S.D."/>
            <person name="Parkhill J."/>
            <person name="Harvill E.T."/>
        </authorList>
    </citation>
    <scope>NUCLEOTIDE SEQUENCE [LARGE SCALE GENOMIC DNA]</scope>
    <source>
        <strain evidence="1 2">253</strain>
    </source>
</reference>
<gene>
    <name evidence="1" type="ORF">BN112_1424</name>
</gene>
<sequence length="438" mass="47948">MRPTRAAVTRQAGQALALGLALMALAGMAWLALYGLGQRAGARAQLLRATDAAAYSGAVVQARALNLLAYIHRAQVGHQVALAHLASLAAWARFAQTQAARRTAQNPPVALIGLLFGPRAARGYGAAHDALAGDLMQAYAAHDELAHRVLQQAADTLARDARATRDATMRAVLRAHYPQGDDGLTLEVLRDDWPGYLRRVTGTSARGLRGWAQRAAGYFDFLQPRDFTREGNWIVSPRCPTRRHELRRRGVTWLDRDGRWGASDTLSFHAVRSNRWIGCYFREYAMGWGLAADSGATRAGPHVLRAPEDFSQQDFWRWVHRHTSWNLLGGRHNPLALSYAASRRLSPGGRGLPAVYEPASSSEAAVGFEIRTQRREEGIVLSARAAGQSHFSLPPGTSVARGRPDVLFLPYWQARRAAADAALPMAARRTVRGPESRP</sequence>
<proteinExistence type="predicted"/>